<evidence type="ECO:0000259" key="4">
    <source>
        <dbReference type="PROSITE" id="PS50888"/>
    </source>
</evidence>
<dbReference type="STRING" id="4846.A0A367IP06"/>
<dbReference type="PROSITE" id="PS50888">
    <property type="entry name" value="BHLH"/>
    <property type="match status" value="1"/>
</dbReference>
<keyword evidence="2" id="KW-0539">Nucleus</keyword>
<feature type="region of interest" description="Disordered" evidence="3">
    <location>
        <begin position="34"/>
        <end position="86"/>
    </location>
</feature>
<dbReference type="GO" id="GO:0046983">
    <property type="term" value="F:protein dimerization activity"/>
    <property type="evidence" value="ECO:0007669"/>
    <property type="project" value="InterPro"/>
</dbReference>
<organism evidence="5 6">
    <name type="scientific">Rhizopus stolonifer</name>
    <name type="common">Rhizopus nigricans</name>
    <dbReference type="NCBI Taxonomy" id="4846"/>
    <lineage>
        <taxon>Eukaryota</taxon>
        <taxon>Fungi</taxon>
        <taxon>Fungi incertae sedis</taxon>
        <taxon>Mucoromycota</taxon>
        <taxon>Mucoromycotina</taxon>
        <taxon>Mucoromycetes</taxon>
        <taxon>Mucorales</taxon>
        <taxon>Mucorineae</taxon>
        <taxon>Rhizopodaceae</taxon>
        <taxon>Rhizopus</taxon>
    </lineage>
</organism>
<feature type="region of interest" description="Disordered" evidence="3">
    <location>
        <begin position="143"/>
        <end position="162"/>
    </location>
</feature>
<accession>A0A367IP06</accession>
<evidence type="ECO:0000256" key="3">
    <source>
        <dbReference type="SAM" id="MobiDB-lite"/>
    </source>
</evidence>
<proteinExistence type="predicted"/>
<dbReference type="InterPro" id="IPR036638">
    <property type="entry name" value="HLH_DNA-bd_sf"/>
</dbReference>
<sequence length="199" mass="23291">MDLNEFPNTIHEKRNMPSLPSLKDLNYEHRHIGPLEPNTHPSIYDTLSRRGSFDHHHTERRGSCTTDLSSLSSSPKHYNEQESFDPFQRRHSIATLKSFNKKAFRFPEAIPESPTFSDSEDFHRLSARRSSMPLVSHRPLLEERKETPYSRSPALRVSHKLAERKRRKEMKGLFDELRDSLPVEKNMKTSKWEILSKGI</sequence>
<evidence type="ECO:0000313" key="6">
    <source>
        <dbReference type="Proteomes" id="UP000253551"/>
    </source>
</evidence>
<keyword evidence="6" id="KW-1185">Reference proteome</keyword>
<dbReference type="Pfam" id="PF00010">
    <property type="entry name" value="HLH"/>
    <property type="match status" value="1"/>
</dbReference>
<keyword evidence="1" id="KW-0238">DNA-binding</keyword>
<evidence type="ECO:0000256" key="1">
    <source>
        <dbReference type="ARBA" id="ARBA00023125"/>
    </source>
</evidence>
<protein>
    <recommendedName>
        <fullName evidence="4">BHLH domain-containing protein</fullName>
    </recommendedName>
</protein>
<dbReference type="Proteomes" id="UP000253551">
    <property type="component" value="Unassembled WGS sequence"/>
</dbReference>
<dbReference type="GO" id="GO:0003677">
    <property type="term" value="F:DNA binding"/>
    <property type="evidence" value="ECO:0007669"/>
    <property type="project" value="UniProtKB-KW"/>
</dbReference>
<dbReference type="PANTHER" id="PTHR10328">
    <property type="entry name" value="PROTEIN MAX MYC-ASSOCIATED FACTOR X"/>
    <property type="match status" value="1"/>
</dbReference>
<comment type="caution">
    <text evidence="5">The sequence shown here is derived from an EMBL/GenBank/DDBJ whole genome shotgun (WGS) entry which is preliminary data.</text>
</comment>
<dbReference type="GO" id="GO:0045944">
    <property type="term" value="P:positive regulation of transcription by RNA polymerase II"/>
    <property type="evidence" value="ECO:0007669"/>
    <property type="project" value="TreeGrafter"/>
</dbReference>
<dbReference type="PANTHER" id="PTHR10328:SF15">
    <property type="entry name" value="BHLH TRANSCRIPTION FACTOR"/>
    <property type="match status" value="1"/>
</dbReference>
<evidence type="ECO:0000256" key="2">
    <source>
        <dbReference type="ARBA" id="ARBA00023242"/>
    </source>
</evidence>
<gene>
    <name evidence="5" type="ORF">CU098_003064</name>
</gene>
<dbReference type="AlphaFoldDB" id="A0A367IP06"/>
<evidence type="ECO:0000313" key="5">
    <source>
        <dbReference type="EMBL" id="RCH79395.1"/>
    </source>
</evidence>
<name>A0A367IP06_RHIST</name>
<dbReference type="Gene3D" id="4.10.280.10">
    <property type="entry name" value="Helix-loop-helix DNA-binding domain"/>
    <property type="match status" value="1"/>
</dbReference>
<dbReference type="SUPFAM" id="SSF47459">
    <property type="entry name" value="HLH, helix-loop-helix DNA-binding domain"/>
    <property type="match status" value="1"/>
</dbReference>
<dbReference type="GO" id="GO:0003700">
    <property type="term" value="F:DNA-binding transcription factor activity"/>
    <property type="evidence" value="ECO:0007669"/>
    <property type="project" value="TreeGrafter"/>
</dbReference>
<dbReference type="InterPro" id="IPR011598">
    <property type="entry name" value="bHLH_dom"/>
</dbReference>
<dbReference type="EMBL" id="PJQM01006612">
    <property type="protein sequence ID" value="RCH79395.1"/>
    <property type="molecule type" value="Genomic_DNA"/>
</dbReference>
<feature type="compositionally biased region" description="Basic and acidic residues" evidence="3">
    <location>
        <begin position="47"/>
        <end position="62"/>
    </location>
</feature>
<reference evidence="5 6" key="1">
    <citation type="journal article" date="2018" name="G3 (Bethesda)">
        <title>Phylogenetic and Phylogenomic Definition of Rhizopus Species.</title>
        <authorList>
            <person name="Gryganskyi A.P."/>
            <person name="Golan J."/>
            <person name="Dolatabadi S."/>
            <person name="Mondo S."/>
            <person name="Robb S."/>
            <person name="Idnurm A."/>
            <person name="Muszewska A."/>
            <person name="Steczkiewicz K."/>
            <person name="Masonjones S."/>
            <person name="Liao H.L."/>
            <person name="Gajdeczka M.T."/>
            <person name="Anike F."/>
            <person name="Vuek A."/>
            <person name="Anishchenko I.M."/>
            <person name="Voigt K."/>
            <person name="de Hoog G.S."/>
            <person name="Smith M.E."/>
            <person name="Heitman J."/>
            <person name="Vilgalys R."/>
            <person name="Stajich J.E."/>
        </authorList>
    </citation>
    <scope>NUCLEOTIDE SEQUENCE [LARGE SCALE GENOMIC DNA]</scope>
    <source>
        <strain evidence="5 6">LSU 92-RS-03</strain>
    </source>
</reference>
<dbReference type="GO" id="GO:0090575">
    <property type="term" value="C:RNA polymerase II transcription regulator complex"/>
    <property type="evidence" value="ECO:0007669"/>
    <property type="project" value="TreeGrafter"/>
</dbReference>
<dbReference type="OrthoDB" id="8964853at2759"/>
<feature type="domain" description="BHLH" evidence="4">
    <location>
        <begin position="154"/>
        <end position="199"/>
    </location>
</feature>